<evidence type="ECO:0000259" key="1">
    <source>
        <dbReference type="SMART" id="SM00860"/>
    </source>
</evidence>
<keyword evidence="3" id="KW-1185">Reference proteome</keyword>
<gene>
    <name evidence="2" type="ORF">BEH_17455</name>
</gene>
<protein>
    <submittedName>
        <fullName evidence="2">SMI1 / KNR4 family protein</fullName>
    </submittedName>
</protein>
<dbReference type="Gene3D" id="3.40.1580.10">
    <property type="entry name" value="SMI1/KNR4-like"/>
    <property type="match status" value="1"/>
</dbReference>
<dbReference type="Pfam" id="PF09346">
    <property type="entry name" value="SMI1_KNR4"/>
    <property type="match status" value="1"/>
</dbReference>
<dbReference type="KEGG" id="beo:BEH_17455"/>
<evidence type="ECO:0000313" key="2">
    <source>
        <dbReference type="EMBL" id="AKO93702.1"/>
    </source>
</evidence>
<dbReference type="SMART" id="SM00860">
    <property type="entry name" value="SMI1_KNR4"/>
    <property type="match status" value="1"/>
</dbReference>
<evidence type="ECO:0000313" key="3">
    <source>
        <dbReference type="Proteomes" id="UP000036202"/>
    </source>
</evidence>
<dbReference type="AlphaFoldDB" id="A0A0H4KHX1"/>
<dbReference type="PATRIC" id="fig|135735.6.peg.3711"/>
<accession>A0A0H4KHX1</accession>
<feature type="domain" description="Knr4/Smi1-like" evidence="1">
    <location>
        <begin position="14"/>
        <end position="144"/>
    </location>
</feature>
<dbReference type="OrthoDB" id="8657476at2"/>
<dbReference type="InterPro" id="IPR018958">
    <property type="entry name" value="Knr4/Smi1-like_dom"/>
</dbReference>
<dbReference type="Proteomes" id="UP000036202">
    <property type="component" value="Chromosome"/>
</dbReference>
<dbReference type="RefSeq" id="WP_046217749.1">
    <property type="nucleotide sequence ID" value="NZ_CP011974.1"/>
</dbReference>
<name>A0A0H4KHX1_9BACI</name>
<dbReference type="InterPro" id="IPR037883">
    <property type="entry name" value="Knr4/Smi1-like_sf"/>
</dbReference>
<organism evidence="2 3">
    <name type="scientific">Priestia filamentosa</name>
    <dbReference type="NCBI Taxonomy" id="1402861"/>
    <lineage>
        <taxon>Bacteria</taxon>
        <taxon>Bacillati</taxon>
        <taxon>Bacillota</taxon>
        <taxon>Bacilli</taxon>
        <taxon>Bacillales</taxon>
        <taxon>Bacillaceae</taxon>
        <taxon>Priestia</taxon>
    </lineage>
</organism>
<proteinExistence type="predicted"/>
<dbReference type="EMBL" id="CP011974">
    <property type="protein sequence ID" value="AKO93702.1"/>
    <property type="molecule type" value="Genomic_DNA"/>
</dbReference>
<reference evidence="3" key="2">
    <citation type="submission" date="2015-06" db="EMBL/GenBank/DDBJ databases">
        <title>Genome Sequence of Bacillus endophyticus and Analysis of its Companion Mechanism in the Ketogulonigenium vulgare-Bacillus strain Consortium.</title>
        <authorList>
            <person name="Jia N."/>
            <person name="Du J."/>
            <person name="Ding M.-Z."/>
            <person name="Gao F."/>
            <person name="Yuan Y.-J."/>
        </authorList>
    </citation>
    <scope>NUCLEOTIDE SEQUENCE [LARGE SCALE GENOMIC DNA]</scope>
    <source>
        <strain evidence="3">Hbe603</strain>
    </source>
</reference>
<reference evidence="2 3" key="1">
    <citation type="journal article" date="2015" name="PLoS ONE">
        <title>Genome Sequence of Bacillus endophyticus and Analysis of Its Companion Mechanism in the Ketogulonigenium vulgare-Bacillus Strain Consortium.</title>
        <authorList>
            <person name="Jia N."/>
            <person name="Du J."/>
            <person name="Ding M.Z."/>
            <person name="Gao F."/>
            <person name="Yuan Y.J."/>
        </authorList>
    </citation>
    <scope>NUCLEOTIDE SEQUENCE [LARGE SCALE GENOMIC DNA]</scope>
    <source>
        <strain evidence="2 3">Hbe603</strain>
    </source>
</reference>
<dbReference type="SUPFAM" id="SSF160631">
    <property type="entry name" value="SMI1/KNR4-like"/>
    <property type="match status" value="1"/>
</dbReference>
<sequence length="150" mass="17204">MKNIWDTEYETKAPVTDREVIEAEKKLGIKLPEAYIELCKIHHGGSIIYDSFPTSLPTGWADDHVSVTSIAGIDEEGILSSSYYIEEWELPENILLLEGDGHWWIAMDYRERNENPPIIYIDLEASVDPFILELAPDFKSFVEGLYTHED</sequence>